<dbReference type="SUPFAM" id="SSF55729">
    <property type="entry name" value="Acyl-CoA N-acyltransferases (Nat)"/>
    <property type="match status" value="1"/>
</dbReference>
<dbReference type="Pfam" id="PF00583">
    <property type="entry name" value="Acetyltransf_1"/>
    <property type="match status" value="1"/>
</dbReference>
<dbReference type="Gene3D" id="3.40.630.30">
    <property type="match status" value="1"/>
</dbReference>
<reference evidence="3 4" key="1">
    <citation type="submission" date="2021-03" db="EMBL/GenBank/DDBJ databases">
        <title>Sequencing the genomes of 1000 actinobacteria strains.</title>
        <authorList>
            <person name="Klenk H.-P."/>
        </authorList>
    </citation>
    <scope>NUCLEOTIDE SEQUENCE [LARGE SCALE GENOMIC DNA]</scope>
    <source>
        <strain evidence="3 4">DSM 20168</strain>
    </source>
</reference>
<sequence>MFENLTFALSRLSPNEAQRAELAGLYTLVDDRWHQKMDRARAIVTVRDGALLVAAGVVHDSIIAPTSAMDALELGSMAVRPDYRRMGIRQHVAALRLEFALQAGGTPITIIDSANPASWAYYERSELWERERTFEQDGQTKFIYRATDAARDWAAGLPQSVPAAPDIALVELPAADSPAPVSLQSALEQAVQAQPAPSLAMELGAELRQLPSLVPTLHIGPEAEDADPQFPGLGVEAPENDWLGTTSIDPAY</sequence>
<protein>
    <submittedName>
        <fullName evidence="3">GNAT superfamily N-acetyltransferase</fullName>
    </submittedName>
</protein>
<feature type="domain" description="N-acetyltransferase" evidence="2">
    <location>
        <begin position="41"/>
        <end position="124"/>
    </location>
</feature>
<evidence type="ECO:0000259" key="2">
    <source>
        <dbReference type="Pfam" id="PF00583"/>
    </source>
</evidence>
<evidence type="ECO:0000313" key="4">
    <source>
        <dbReference type="Proteomes" id="UP001195422"/>
    </source>
</evidence>
<dbReference type="CDD" id="cd04301">
    <property type="entry name" value="NAT_SF"/>
    <property type="match status" value="1"/>
</dbReference>
<dbReference type="InterPro" id="IPR000182">
    <property type="entry name" value="GNAT_dom"/>
</dbReference>
<gene>
    <name evidence="3" type="ORF">JOF39_001525</name>
</gene>
<keyword evidence="4" id="KW-1185">Reference proteome</keyword>
<feature type="compositionally biased region" description="Polar residues" evidence="1">
    <location>
        <begin position="243"/>
        <end position="252"/>
    </location>
</feature>
<name>A0ABS4XPK6_GLUPR</name>
<evidence type="ECO:0000256" key="1">
    <source>
        <dbReference type="SAM" id="MobiDB-lite"/>
    </source>
</evidence>
<accession>A0ABS4XPK6</accession>
<feature type="region of interest" description="Disordered" evidence="1">
    <location>
        <begin position="219"/>
        <end position="252"/>
    </location>
</feature>
<organism evidence="3 4">
    <name type="scientific">Glutamicibacter protophormiae</name>
    <name type="common">Brevibacterium protophormiae</name>
    <dbReference type="NCBI Taxonomy" id="37930"/>
    <lineage>
        <taxon>Bacteria</taxon>
        <taxon>Bacillati</taxon>
        <taxon>Actinomycetota</taxon>
        <taxon>Actinomycetes</taxon>
        <taxon>Micrococcales</taxon>
        <taxon>Micrococcaceae</taxon>
        <taxon>Glutamicibacter</taxon>
    </lineage>
</organism>
<comment type="caution">
    <text evidence="3">The sequence shown here is derived from an EMBL/GenBank/DDBJ whole genome shotgun (WGS) entry which is preliminary data.</text>
</comment>
<proteinExistence type="predicted"/>
<dbReference type="InterPro" id="IPR016181">
    <property type="entry name" value="Acyl_CoA_acyltransferase"/>
</dbReference>
<dbReference type="RefSeq" id="WP_188949090.1">
    <property type="nucleotide sequence ID" value="NZ_BMPH01000011.1"/>
</dbReference>
<evidence type="ECO:0000313" key="3">
    <source>
        <dbReference type="EMBL" id="MBP2398444.1"/>
    </source>
</evidence>
<dbReference type="Proteomes" id="UP001195422">
    <property type="component" value="Unassembled WGS sequence"/>
</dbReference>
<dbReference type="EMBL" id="JAGIOJ010000001">
    <property type="protein sequence ID" value="MBP2398444.1"/>
    <property type="molecule type" value="Genomic_DNA"/>
</dbReference>